<name>A0A6I3NCP4_9FIRM</name>
<dbReference type="AlphaFoldDB" id="A0A6I3NCP4"/>
<dbReference type="InterPro" id="IPR027417">
    <property type="entry name" value="P-loop_NTPase"/>
</dbReference>
<dbReference type="Pfam" id="PF01926">
    <property type="entry name" value="MMR_HSR1"/>
    <property type="match status" value="1"/>
</dbReference>
<organism evidence="1">
    <name type="scientific">Turicibacter sanguinis</name>
    <dbReference type="NCBI Taxonomy" id="154288"/>
    <lineage>
        <taxon>Bacteria</taxon>
        <taxon>Bacillati</taxon>
        <taxon>Bacillota</taxon>
        <taxon>Erysipelotrichia</taxon>
        <taxon>Erysipelotrichales</taxon>
        <taxon>Turicibacteraceae</taxon>
        <taxon>Turicibacter</taxon>
    </lineage>
</organism>
<dbReference type="Gene3D" id="3.40.50.300">
    <property type="entry name" value="P-loop containing nucleotide triphosphate hydrolases"/>
    <property type="match status" value="1"/>
</dbReference>
<dbReference type="PROSITE" id="PS51721">
    <property type="entry name" value="G_CP"/>
    <property type="match status" value="1"/>
</dbReference>
<reference evidence="1" key="1">
    <citation type="journal article" date="2019" name="Nat. Med.">
        <title>A library of human gut bacterial isolates paired with longitudinal multiomics data enables mechanistic microbiome research.</title>
        <authorList>
            <person name="Poyet M."/>
            <person name="Groussin M."/>
            <person name="Gibbons S.M."/>
            <person name="Avila-Pacheco J."/>
            <person name="Jiang X."/>
            <person name="Kearney S.M."/>
            <person name="Perrotta A.R."/>
            <person name="Berdy B."/>
            <person name="Zhao S."/>
            <person name="Lieberman T.D."/>
            <person name="Swanson P.K."/>
            <person name="Smith M."/>
            <person name="Roesemann S."/>
            <person name="Alexander J.E."/>
            <person name="Rich S.A."/>
            <person name="Livny J."/>
            <person name="Vlamakis H."/>
            <person name="Clish C."/>
            <person name="Bullock K."/>
            <person name="Deik A."/>
            <person name="Scott J."/>
            <person name="Pierce K.A."/>
            <person name="Xavier R.J."/>
            <person name="Alm E.J."/>
        </authorList>
    </citation>
    <scope>NUCLEOTIDE SEQUENCE</scope>
    <source>
        <strain evidence="1">BIOML-A179</strain>
    </source>
</reference>
<dbReference type="InterPro" id="IPR048422">
    <property type="entry name" value="NOA1/YqeH-like_C"/>
</dbReference>
<protein>
    <submittedName>
        <fullName evidence="1">Ribosome biogenesis GTPase YqeH</fullName>
    </submittedName>
</protein>
<dbReference type="PANTHER" id="PTHR46434">
    <property type="entry name" value="GENETIC INTERACTOR OF PROHIBITINS 3, MITOCHONDRIAL"/>
    <property type="match status" value="1"/>
</dbReference>
<accession>A0A6I3NCP4</accession>
<dbReference type="CDD" id="cd01855">
    <property type="entry name" value="YqeH"/>
    <property type="match status" value="1"/>
</dbReference>
<dbReference type="InterPro" id="IPR050896">
    <property type="entry name" value="Mito_lipid_metab_GTPase"/>
</dbReference>
<dbReference type="InterPro" id="IPR019988">
    <property type="entry name" value="GTP-bd_ribosome_bgen_YqeH"/>
</dbReference>
<dbReference type="GO" id="GO:0005525">
    <property type="term" value="F:GTP binding"/>
    <property type="evidence" value="ECO:0007669"/>
    <property type="project" value="InterPro"/>
</dbReference>
<dbReference type="InterPro" id="IPR006073">
    <property type="entry name" value="GTP-bd"/>
</dbReference>
<proteinExistence type="predicted"/>
<evidence type="ECO:0000313" key="1">
    <source>
        <dbReference type="EMBL" id="MTL94867.1"/>
    </source>
</evidence>
<sequence length="369" mass="41180">MEELKCIGCGATIQTENPKEIGYTPASSISKMENEIIYCQRCFKLKHYNEVQDVALTSDDFLKILQRVGETDALVINIVDIFDFSGSMVAGLSRHINGNDILLVGNKVDLLPKSVNKTKLNHWMRRSLKEYGLKPLDVALVSAGKGFGIDELMEMIEKYRKGRDVYIVGCTNVGKSTLVNRIIKRFTEEREDIITTSHFPGTTLDIIEIPLDDCSAIVDTPGIINEHQLAHYVTPKVLKEITPKKEIKAGVYQLNAEQTLFVGGLARMDFVKGERTSFVTHFANQLHIHRTKLEKADHLWATQAGAVLKPVAMDNDQLMEMEKHTFHIGHGKTDLVISGLGWFTLSGTGQDINIYAPKGVGVMIRPSLI</sequence>
<comment type="caution">
    <text evidence="1">The sequence shown here is derived from an EMBL/GenBank/DDBJ whole genome shotgun (WGS) entry which is preliminary data.</text>
</comment>
<gene>
    <name evidence="1" type="primary">yqeH</name>
    <name evidence="1" type="ORF">GMA64_10040</name>
</gene>
<dbReference type="Pfam" id="PF21516">
    <property type="entry name" value="YqeH-like_C"/>
    <property type="match status" value="1"/>
</dbReference>
<dbReference type="NCBIfam" id="TIGR03597">
    <property type="entry name" value="GTPase_YqeH"/>
    <property type="match status" value="1"/>
</dbReference>
<dbReference type="RefSeq" id="WP_129821640.1">
    <property type="nucleotide sequence ID" value="NZ_RCYV01000017.1"/>
</dbReference>
<dbReference type="PANTHER" id="PTHR46434:SF1">
    <property type="entry name" value="GENETIC INTERACTOR OF PROHIBITINS 3, MITOCHONDRIAL"/>
    <property type="match status" value="1"/>
</dbReference>
<dbReference type="EMBL" id="WMQV01000025">
    <property type="protein sequence ID" value="MTL94867.1"/>
    <property type="molecule type" value="Genomic_DNA"/>
</dbReference>
<dbReference type="InterPro" id="IPR030378">
    <property type="entry name" value="G_CP_dom"/>
</dbReference>
<dbReference type="SUPFAM" id="SSF52540">
    <property type="entry name" value="P-loop containing nucleoside triphosphate hydrolases"/>
    <property type="match status" value="1"/>
</dbReference>